<accession>A0A1X2GP97</accession>
<evidence type="ECO:0000313" key="3">
    <source>
        <dbReference type="Proteomes" id="UP000242146"/>
    </source>
</evidence>
<evidence type="ECO:0000313" key="2">
    <source>
        <dbReference type="EMBL" id="ORX58228.1"/>
    </source>
</evidence>
<comment type="caution">
    <text evidence="2">The sequence shown here is derived from an EMBL/GenBank/DDBJ whole genome shotgun (WGS) entry which is preliminary data.</text>
</comment>
<dbReference type="AlphaFoldDB" id="A0A1X2GP97"/>
<dbReference type="EMBL" id="MCGT01000007">
    <property type="protein sequence ID" value="ORX58228.1"/>
    <property type="molecule type" value="Genomic_DNA"/>
</dbReference>
<organism evidence="2 3">
    <name type="scientific">Hesseltinella vesiculosa</name>
    <dbReference type="NCBI Taxonomy" id="101127"/>
    <lineage>
        <taxon>Eukaryota</taxon>
        <taxon>Fungi</taxon>
        <taxon>Fungi incertae sedis</taxon>
        <taxon>Mucoromycota</taxon>
        <taxon>Mucoromycotina</taxon>
        <taxon>Mucoromycetes</taxon>
        <taxon>Mucorales</taxon>
        <taxon>Cunninghamellaceae</taxon>
        <taxon>Hesseltinella</taxon>
    </lineage>
</organism>
<keyword evidence="1" id="KW-0732">Signal</keyword>
<keyword evidence="3" id="KW-1185">Reference proteome</keyword>
<protein>
    <submittedName>
        <fullName evidence="2">Uncharacterized protein</fullName>
    </submittedName>
</protein>
<dbReference type="Proteomes" id="UP000242146">
    <property type="component" value="Unassembled WGS sequence"/>
</dbReference>
<sequence>MKNLFFICLTLGLALVLAKEHRRDFEDMFDTFTGQGEGQEGGGGGGPAAFAQALPAFGAPLLGLVSGGLLGQQAKPAEEP</sequence>
<name>A0A1X2GP97_9FUNG</name>
<gene>
    <name evidence="2" type="ORF">DM01DRAFT_1405850</name>
</gene>
<evidence type="ECO:0000256" key="1">
    <source>
        <dbReference type="SAM" id="SignalP"/>
    </source>
</evidence>
<proteinExistence type="predicted"/>
<feature type="chain" id="PRO_5012507454" evidence="1">
    <location>
        <begin position="19"/>
        <end position="80"/>
    </location>
</feature>
<feature type="signal peptide" evidence="1">
    <location>
        <begin position="1"/>
        <end position="18"/>
    </location>
</feature>
<reference evidence="2 3" key="1">
    <citation type="submission" date="2016-07" db="EMBL/GenBank/DDBJ databases">
        <title>Pervasive Adenine N6-methylation of Active Genes in Fungi.</title>
        <authorList>
            <consortium name="DOE Joint Genome Institute"/>
            <person name="Mondo S.J."/>
            <person name="Dannebaum R.O."/>
            <person name="Kuo R.C."/>
            <person name="Labutti K."/>
            <person name="Haridas S."/>
            <person name="Kuo A."/>
            <person name="Salamov A."/>
            <person name="Ahrendt S.R."/>
            <person name="Lipzen A."/>
            <person name="Sullivan W."/>
            <person name="Andreopoulos W.B."/>
            <person name="Clum A."/>
            <person name="Lindquist E."/>
            <person name="Daum C."/>
            <person name="Ramamoorthy G.K."/>
            <person name="Gryganskyi A."/>
            <person name="Culley D."/>
            <person name="Magnuson J.K."/>
            <person name="James T.Y."/>
            <person name="O'Malley M.A."/>
            <person name="Stajich J.E."/>
            <person name="Spatafora J.W."/>
            <person name="Visel A."/>
            <person name="Grigoriev I.V."/>
        </authorList>
    </citation>
    <scope>NUCLEOTIDE SEQUENCE [LARGE SCALE GENOMIC DNA]</scope>
    <source>
        <strain evidence="2 3">NRRL 3301</strain>
    </source>
</reference>